<protein>
    <submittedName>
        <fullName evidence="3">Uncharacterized protein</fullName>
    </submittedName>
</protein>
<name>A0A1H3SSZ5_9PSEU</name>
<gene>
    <name evidence="3" type="ORF">SAMN05421504_11578</name>
</gene>
<feature type="compositionally biased region" description="Gly residues" evidence="1">
    <location>
        <begin position="124"/>
        <end position="135"/>
    </location>
</feature>
<organism evidence="3 4">
    <name type="scientific">Amycolatopsis xylanica</name>
    <dbReference type="NCBI Taxonomy" id="589385"/>
    <lineage>
        <taxon>Bacteria</taxon>
        <taxon>Bacillati</taxon>
        <taxon>Actinomycetota</taxon>
        <taxon>Actinomycetes</taxon>
        <taxon>Pseudonocardiales</taxon>
        <taxon>Pseudonocardiaceae</taxon>
        <taxon>Amycolatopsis</taxon>
    </lineage>
</organism>
<reference evidence="3 4" key="1">
    <citation type="submission" date="2016-10" db="EMBL/GenBank/DDBJ databases">
        <authorList>
            <person name="de Groot N.N."/>
        </authorList>
    </citation>
    <scope>NUCLEOTIDE SEQUENCE [LARGE SCALE GENOMIC DNA]</scope>
    <source>
        <strain evidence="3 4">CPCC 202699</strain>
    </source>
</reference>
<evidence type="ECO:0000256" key="1">
    <source>
        <dbReference type="SAM" id="MobiDB-lite"/>
    </source>
</evidence>
<dbReference type="STRING" id="589385.SAMN05421504_11578"/>
<keyword evidence="2" id="KW-0472">Membrane</keyword>
<keyword evidence="2" id="KW-0812">Transmembrane</keyword>
<dbReference type="AlphaFoldDB" id="A0A1H3SSZ5"/>
<evidence type="ECO:0000313" key="3">
    <source>
        <dbReference type="EMBL" id="SDZ40798.1"/>
    </source>
</evidence>
<accession>A0A1H3SSZ5</accession>
<evidence type="ECO:0000313" key="4">
    <source>
        <dbReference type="Proteomes" id="UP000199515"/>
    </source>
</evidence>
<keyword evidence="2" id="KW-1133">Transmembrane helix</keyword>
<evidence type="ECO:0000256" key="2">
    <source>
        <dbReference type="SAM" id="Phobius"/>
    </source>
</evidence>
<feature type="compositionally biased region" description="Basic and acidic residues" evidence="1">
    <location>
        <begin position="137"/>
        <end position="147"/>
    </location>
</feature>
<feature type="transmembrane region" description="Helical" evidence="2">
    <location>
        <begin position="83"/>
        <end position="104"/>
    </location>
</feature>
<feature type="region of interest" description="Disordered" evidence="1">
    <location>
        <begin position="1"/>
        <end position="74"/>
    </location>
</feature>
<feature type="region of interest" description="Disordered" evidence="1">
    <location>
        <begin position="108"/>
        <end position="147"/>
    </location>
</feature>
<proteinExistence type="predicted"/>
<feature type="compositionally biased region" description="Pro residues" evidence="1">
    <location>
        <begin position="46"/>
        <end position="57"/>
    </location>
</feature>
<feature type="compositionally biased region" description="Basic and acidic residues" evidence="1">
    <location>
        <begin position="109"/>
        <end position="122"/>
    </location>
</feature>
<keyword evidence="4" id="KW-1185">Reference proteome</keyword>
<sequence>MTEPQDKPQNKAGEQAASESPTVETPAAQPEHPVTETAETKAEAPAGPPPVAGPPPGYQAAYPQQPREPGKFKRFAGHRATQLVAVGVLGLVIGGGIVGAATGFGHGHGPRDGRAGIHRQHDGFPGGPGFHGPGRGADARPGGEYHR</sequence>
<dbReference type="Proteomes" id="UP000199515">
    <property type="component" value="Unassembled WGS sequence"/>
</dbReference>
<dbReference type="RefSeq" id="WP_245757733.1">
    <property type="nucleotide sequence ID" value="NZ_FNON01000015.1"/>
</dbReference>
<dbReference type="EMBL" id="FNON01000015">
    <property type="protein sequence ID" value="SDZ40798.1"/>
    <property type="molecule type" value="Genomic_DNA"/>
</dbReference>